<name>A0A8S5UMC1_9CAUD</name>
<reference evidence="1" key="1">
    <citation type="journal article" date="2021" name="Proc. Natl. Acad. Sci. U.S.A.">
        <title>A Catalog of Tens of Thousands of Viruses from Human Metagenomes Reveals Hidden Associations with Chronic Diseases.</title>
        <authorList>
            <person name="Tisza M.J."/>
            <person name="Buck C.B."/>
        </authorList>
    </citation>
    <scope>NUCLEOTIDE SEQUENCE</scope>
    <source>
        <strain evidence="1">CtCo31</strain>
    </source>
</reference>
<protein>
    <submittedName>
        <fullName evidence="1">Uncharacterized protein</fullName>
    </submittedName>
</protein>
<evidence type="ECO:0000313" key="1">
    <source>
        <dbReference type="EMBL" id="DAF95629.1"/>
    </source>
</evidence>
<sequence length="83" mass="9825">MNRTAKQLHDFIIFLKDEIVELKGKIKEPEVSPEVQTEQPTQLVEISERIDHIQKVVAERLTESDKRLQRIDNDIDQYLRTKP</sequence>
<proteinExistence type="predicted"/>
<accession>A0A8S5UMC1</accession>
<dbReference type="EMBL" id="BK016109">
    <property type="protein sequence ID" value="DAF95629.1"/>
    <property type="molecule type" value="Genomic_DNA"/>
</dbReference>
<organism evidence="1">
    <name type="scientific">Myoviridae sp. ctCo31</name>
    <dbReference type="NCBI Taxonomy" id="2825053"/>
    <lineage>
        <taxon>Viruses</taxon>
        <taxon>Duplodnaviria</taxon>
        <taxon>Heunggongvirae</taxon>
        <taxon>Uroviricota</taxon>
        <taxon>Caudoviricetes</taxon>
    </lineage>
</organism>